<dbReference type="Proteomes" id="UP000886653">
    <property type="component" value="Unassembled WGS sequence"/>
</dbReference>
<proteinExistence type="predicted"/>
<sequence>MDERFVDTRHDLLTLHLSRHPFARMVRSNAHLGFTLAGLQPFEDWVKGGWPSPNLLVGVAGKSRTIPKRTSKASCARPTNPRLHLSPSLRASQKGLAELTGLPMAYLSLVHLLRGALSSRSAKASGMMFQFGSTVYHEIFWVSLECDDDSVMGLFYPLCSEWSSPGNLAELRLKLHQLDLIGKGPIALLIPNTDPSLTNCHVSQCRMNSPKCFEKNLTFILNQLQTIERGLTGLSSLPSNRFECARESPFGGCVRAYMRWFYETLEPTNTYVHSRRAAGVNCGTPSGWRINSHTRCHRPPPIAPT</sequence>
<dbReference type="EMBL" id="MU167295">
    <property type="protein sequence ID" value="KAG0144433.1"/>
    <property type="molecule type" value="Genomic_DNA"/>
</dbReference>
<accession>A0A9P6NEF0</accession>
<keyword evidence="2" id="KW-1185">Reference proteome</keyword>
<dbReference type="AlphaFoldDB" id="A0A9P6NEF0"/>
<comment type="caution">
    <text evidence="1">The sequence shown here is derived from an EMBL/GenBank/DDBJ whole genome shotgun (WGS) entry which is preliminary data.</text>
</comment>
<gene>
    <name evidence="1" type="ORF">CROQUDRAFT_95027</name>
</gene>
<name>A0A9P6NEF0_9BASI</name>
<protein>
    <submittedName>
        <fullName evidence="1">Uncharacterized protein</fullName>
    </submittedName>
</protein>
<reference evidence="1" key="1">
    <citation type="submission" date="2013-11" db="EMBL/GenBank/DDBJ databases">
        <title>Genome sequence of the fusiform rust pathogen reveals effectors for host alternation and coevolution with pine.</title>
        <authorList>
            <consortium name="DOE Joint Genome Institute"/>
            <person name="Smith K."/>
            <person name="Pendleton A."/>
            <person name="Kubisiak T."/>
            <person name="Anderson C."/>
            <person name="Salamov A."/>
            <person name="Aerts A."/>
            <person name="Riley R."/>
            <person name="Clum A."/>
            <person name="Lindquist E."/>
            <person name="Ence D."/>
            <person name="Campbell M."/>
            <person name="Kronenberg Z."/>
            <person name="Feau N."/>
            <person name="Dhillon B."/>
            <person name="Hamelin R."/>
            <person name="Burleigh J."/>
            <person name="Smith J."/>
            <person name="Yandell M."/>
            <person name="Nelson C."/>
            <person name="Grigoriev I."/>
            <person name="Davis J."/>
        </authorList>
    </citation>
    <scope>NUCLEOTIDE SEQUENCE</scope>
    <source>
        <strain evidence="1">G11</strain>
    </source>
</reference>
<organism evidence="1 2">
    <name type="scientific">Cronartium quercuum f. sp. fusiforme G11</name>
    <dbReference type="NCBI Taxonomy" id="708437"/>
    <lineage>
        <taxon>Eukaryota</taxon>
        <taxon>Fungi</taxon>
        <taxon>Dikarya</taxon>
        <taxon>Basidiomycota</taxon>
        <taxon>Pucciniomycotina</taxon>
        <taxon>Pucciniomycetes</taxon>
        <taxon>Pucciniales</taxon>
        <taxon>Coleosporiaceae</taxon>
        <taxon>Cronartium</taxon>
    </lineage>
</organism>
<evidence type="ECO:0000313" key="2">
    <source>
        <dbReference type="Proteomes" id="UP000886653"/>
    </source>
</evidence>
<evidence type="ECO:0000313" key="1">
    <source>
        <dbReference type="EMBL" id="KAG0144433.1"/>
    </source>
</evidence>